<proteinExistence type="inferred from homology"/>
<dbReference type="PANTHER" id="PTHR30203">
    <property type="entry name" value="OUTER MEMBRANE CATION EFFLUX PROTEIN"/>
    <property type="match status" value="1"/>
</dbReference>
<dbReference type="Proteomes" id="UP001574673">
    <property type="component" value="Unassembled WGS sequence"/>
</dbReference>
<dbReference type="PROSITE" id="PS51257">
    <property type="entry name" value="PROKAR_LIPOPROTEIN"/>
    <property type="match status" value="1"/>
</dbReference>
<dbReference type="PANTHER" id="PTHR30203:SF33">
    <property type="entry name" value="BLR4455 PROTEIN"/>
    <property type="match status" value="1"/>
</dbReference>
<evidence type="ECO:0000256" key="1">
    <source>
        <dbReference type="ARBA" id="ARBA00007613"/>
    </source>
</evidence>
<dbReference type="Gene3D" id="1.20.1600.10">
    <property type="entry name" value="Outer membrane efflux proteins (OEP)"/>
    <property type="match status" value="1"/>
</dbReference>
<dbReference type="NCBIfam" id="TIGR01845">
    <property type="entry name" value="outer_NodT"/>
    <property type="match status" value="1"/>
</dbReference>
<organism evidence="5 6">
    <name type="scientific">Dentiradicibacter hellwigii</name>
    <dbReference type="NCBI Taxonomy" id="3149053"/>
    <lineage>
        <taxon>Bacteria</taxon>
        <taxon>Pseudomonadati</taxon>
        <taxon>Pseudomonadota</taxon>
        <taxon>Betaproteobacteria</taxon>
        <taxon>Rhodocyclales</taxon>
        <taxon>Rhodocyclaceae</taxon>
        <taxon>Dentiradicibacter</taxon>
    </lineage>
</organism>
<keyword evidence="6" id="KW-1185">Reference proteome</keyword>
<dbReference type="Gene3D" id="2.20.200.10">
    <property type="entry name" value="Outer membrane efflux proteins (OEP)"/>
    <property type="match status" value="1"/>
</dbReference>
<comment type="subcellular location">
    <subcellularLocation>
        <location evidence="2">Cell membrane</location>
        <topology evidence="2">Lipid-anchor</topology>
    </subcellularLocation>
</comment>
<evidence type="ECO:0000256" key="2">
    <source>
        <dbReference type="RuleBase" id="RU362097"/>
    </source>
</evidence>
<feature type="region of interest" description="Disordered" evidence="4">
    <location>
        <begin position="502"/>
        <end position="531"/>
    </location>
</feature>
<comment type="caution">
    <text evidence="5">The sequence shown here is derived from an EMBL/GenBank/DDBJ whole genome shotgun (WGS) entry which is preliminary data.</text>
</comment>
<keyword evidence="2" id="KW-0449">Lipoprotein</keyword>
<gene>
    <name evidence="5" type="ORF">ABCS64_02335</name>
</gene>
<keyword evidence="2" id="KW-1134">Transmembrane beta strand</keyword>
<keyword evidence="2" id="KW-0812">Transmembrane</keyword>
<name>A0ABV4UBZ4_9RHOO</name>
<keyword evidence="3" id="KW-0175">Coiled coil</keyword>
<evidence type="ECO:0000313" key="6">
    <source>
        <dbReference type="Proteomes" id="UP001574673"/>
    </source>
</evidence>
<dbReference type="Pfam" id="PF02321">
    <property type="entry name" value="OEP"/>
    <property type="match status" value="2"/>
</dbReference>
<accession>A0ABV4UBZ4</accession>
<dbReference type="SUPFAM" id="SSF56954">
    <property type="entry name" value="Outer membrane efflux proteins (OEP)"/>
    <property type="match status" value="1"/>
</dbReference>
<evidence type="ECO:0000313" key="5">
    <source>
        <dbReference type="EMBL" id="MFA9949176.1"/>
    </source>
</evidence>
<protein>
    <submittedName>
        <fullName evidence="5">Efflux transporter outer membrane subunit</fullName>
    </submittedName>
</protein>
<dbReference type="EMBL" id="JBEUWX010000002">
    <property type="protein sequence ID" value="MFA9949176.1"/>
    <property type="molecule type" value="Genomic_DNA"/>
</dbReference>
<feature type="coiled-coil region" evidence="3">
    <location>
        <begin position="78"/>
        <end position="112"/>
    </location>
</feature>
<reference evidence="6" key="1">
    <citation type="submission" date="2024-06" db="EMBL/GenBank/DDBJ databases">
        <title>Radixoralia hellwigii gen. nov., sp nov., isolated from a root canal in the human oral cavity.</title>
        <authorList>
            <person name="Bartsch S."/>
            <person name="Wittmer A."/>
            <person name="Schulz A.-K."/>
            <person name="Neumann-Schaal M."/>
            <person name="Wolf J."/>
            <person name="Gronow S."/>
            <person name="Tennert C."/>
            <person name="Haecker G."/>
            <person name="Cieplik F."/>
            <person name="Al-Ahmad A."/>
        </authorList>
    </citation>
    <scope>NUCLEOTIDE SEQUENCE [LARGE SCALE GENOMIC DNA]</scope>
    <source>
        <strain evidence="6">Wk13</strain>
    </source>
</reference>
<feature type="compositionally biased region" description="Basic and acidic residues" evidence="4">
    <location>
        <begin position="516"/>
        <end position="531"/>
    </location>
</feature>
<dbReference type="InterPro" id="IPR003423">
    <property type="entry name" value="OMP_efflux"/>
</dbReference>
<feature type="compositionally biased region" description="Gly residues" evidence="4">
    <location>
        <begin position="133"/>
        <end position="145"/>
    </location>
</feature>
<dbReference type="InterPro" id="IPR010131">
    <property type="entry name" value="MdtP/NodT-like"/>
</dbReference>
<comment type="similarity">
    <text evidence="1 2">Belongs to the outer membrane factor (OMF) (TC 1.B.17) family.</text>
</comment>
<feature type="region of interest" description="Disordered" evidence="4">
    <location>
        <begin position="122"/>
        <end position="150"/>
    </location>
</feature>
<evidence type="ECO:0000256" key="4">
    <source>
        <dbReference type="SAM" id="MobiDB-lite"/>
    </source>
</evidence>
<feature type="compositionally biased region" description="Low complexity" evidence="4">
    <location>
        <begin position="122"/>
        <end position="132"/>
    </location>
</feature>
<dbReference type="RefSeq" id="WP_418890321.1">
    <property type="nucleotide sequence ID" value="NZ_JBEUWX010000002.1"/>
</dbReference>
<keyword evidence="2" id="KW-0472">Membrane</keyword>
<evidence type="ECO:0000256" key="3">
    <source>
        <dbReference type="SAM" id="Coils"/>
    </source>
</evidence>
<keyword evidence="2" id="KW-0564">Palmitate</keyword>
<sequence>MKNDALIRRFSPGASLSLVLALAGCAVGPDYVRPDIAVPAQYKVLADAPEGWPGWKPAQPADDMPRGRWWERFGDAHLNALAEQVDISNQNVRAAEARFRQAQSALDQARAAWFPDIGGNAASTRSQSASSGSGDGSSSGGGSGSSTGAAARAIRTTHRLSLSVNWELDVWGRIQRSVEAGEAKLAASAADLRTARLSAQLLLVQSYLRARVVDAQRSLLEKTVAAYQRALEITRNRFAAGVAGRLDVAQAEAQLKSVQAQLADLGIQRAQYEHAIAVLIGKAPADFSLMPHAVASPPARWPGGLPALPEIPPGLPSALIERRPDIAAAERRVAAANAEIGVAQAAFFPSVTLGGSGGYQGPSLSNLLTLPNRFWSLGPALAMSLFDAGGRSAAKARASAAYDESVAAYRQTVLAGFQEVEDALMSLRLLAEAAGIQGEAVRAAAEALQIADDQYLAGTVSYLNVVSAQAASLNAERSAIDIAGRRLLAAAALIKALGGDWSPAADNGENAGSAGETKEAGKADATRAVRD</sequence>